<dbReference type="Gene3D" id="3.40.50.2020">
    <property type="match status" value="1"/>
</dbReference>
<dbReference type="UniPathway" id="UPA00909">
    <property type="reaction ID" value="UER00887"/>
</dbReference>
<sequence length="180" mass="20570">MDENMEKILYSEADIQAATKRLGEELTRDFDGKHPIVVCILKGAIHFMSDVIRNMDTYIEIGFMDVSSYGDGFESSGKVKIVQDLDMDVAGRNILIIEDIIDTGRTMRALVDIFKERNAESVKICTLLDKAERREVEVKADYVGFEVPNEFVVGYGLDYFNYYRNLPYIGVVKPEVYKNN</sequence>
<dbReference type="InterPro" id="IPR050408">
    <property type="entry name" value="HGPRT"/>
</dbReference>
<dbReference type="GO" id="GO:0052657">
    <property type="term" value="F:guanine phosphoribosyltransferase activity"/>
    <property type="evidence" value="ECO:0007669"/>
    <property type="project" value="UniProtKB-ARBA"/>
</dbReference>
<keyword evidence="19" id="KW-1185">Reference proteome</keyword>
<evidence type="ECO:0000256" key="5">
    <source>
        <dbReference type="ARBA" id="ARBA00004676"/>
    </source>
</evidence>
<comment type="pathway">
    <text evidence="4 16">Purine metabolism; IMP biosynthesis via salvage pathway; IMP from hypoxanthine: step 1/1.</text>
</comment>
<evidence type="ECO:0000256" key="9">
    <source>
        <dbReference type="ARBA" id="ARBA00022679"/>
    </source>
</evidence>
<dbReference type="Pfam" id="PF00156">
    <property type="entry name" value="Pribosyltran"/>
    <property type="match status" value="1"/>
</dbReference>
<dbReference type="UniPathway" id="UPA00591">
    <property type="reaction ID" value="UER00648"/>
</dbReference>
<feature type="domain" description="Phosphoribosyltransferase" evidence="17">
    <location>
        <begin position="15"/>
        <end position="159"/>
    </location>
</feature>
<keyword evidence="11 16" id="KW-0660">Purine salvage</keyword>
<keyword evidence="13 16" id="KW-0460">Magnesium</keyword>
<dbReference type="Proteomes" id="UP000051500">
    <property type="component" value="Unassembled WGS sequence"/>
</dbReference>
<evidence type="ECO:0000256" key="14">
    <source>
        <dbReference type="ARBA" id="ARBA00048811"/>
    </source>
</evidence>
<dbReference type="PANTHER" id="PTHR43340:SF1">
    <property type="entry name" value="HYPOXANTHINE PHOSPHORIBOSYLTRANSFERASE"/>
    <property type="match status" value="1"/>
</dbReference>
<evidence type="ECO:0000256" key="2">
    <source>
        <dbReference type="ARBA" id="ARBA00002049"/>
    </source>
</evidence>
<evidence type="ECO:0000256" key="3">
    <source>
        <dbReference type="ARBA" id="ARBA00004496"/>
    </source>
</evidence>
<dbReference type="InterPro" id="IPR000836">
    <property type="entry name" value="PRTase_dom"/>
</dbReference>
<dbReference type="FunFam" id="3.40.50.2020:FF:000006">
    <property type="entry name" value="Hypoxanthine phosphoribosyltransferase"/>
    <property type="match status" value="1"/>
</dbReference>
<dbReference type="EMBL" id="JQBZ01000017">
    <property type="protein sequence ID" value="KRN89259.1"/>
    <property type="molecule type" value="Genomic_DNA"/>
</dbReference>
<comment type="similarity">
    <text evidence="6 16">Belongs to the purine/pyrimidine phosphoribosyltransferase family.</text>
</comment>
<dbReference type="NCBIfam" id="TIGR01203">
    <property type="entry name" value="HGPRTase"/>
    <property type="match status" value="1"/>
</dbReference>
<keyword evidence="8 16" id="KW-0328">Glycosyltransferase</keyword>
<dbReference type="OrthoDB" id="9802824at2"/>
<comment type="pathway">
    <text evidence="5">Purine metabolism; GMP biosynthesis via salvage pathway; GMP from guanine: step 1/1.</text>
</comment>
<dbReference type="AlphaFoldDB" id="A0A0R2KJ88"/>
<dbReference type="GO" id="GO:0032264">
    <property type="term" value="P:IMP salvage"/>
    <property type="evidence" value="ECO:0007669"/>
    <property type="project" value="UniProtKB-UniPathway"/>
</dbReference>
<dbReference type="GO" id="GO:0032263">
    <property type="term" value="P:GMP salvage"/>
    <property type="evidence" value="ECO:0007669"/>
    <property type="project" value="UniProtKB-UniPathway"/>
</dbReference>
<evidence type="ECO:0000256" key="16">
    <source>
        <dbReference type="RuleBase" id="RU364099"/>
    </source>
</evidence>
<dbReference type="STRING" id="1122146.IV53_GL000172"/>
<dbReference type="GO" id="GO:0005829">
    <property type="term" value="C:cytosol"/>
    <property type="evidence" value="ECO:0007669"/>
    <property type="project" value="TreeGrafter"/>
</dbReference>
<evidence type="ECO:0000256" key="8">
    <source>
        <dbReference type="ARBA" id="ARBA00022676"/>
    </source>
</evidence>
<dbReference type="GO" id="GO:0046100">
    <property type="term" value="P:hypoxanthine metabolic process"/>
    <property type="evidence" value="ECO:0007669"/>
    <property type="project" value="TreeGrafter"/>
</dbReference>
<keyword evidence="12 16" id="KW-0547">Nucleotide-binding</keyword>
<comment type="cofactor">
    <cofactor evidence="1 16">
        <name>Mg(2+)</name>
        <dbReference type="ChEBI" id="CHEBI:18420"/>
    </cofactor>
</comment>
<dbReference type="CDD" id="cd06223">
    <property type="entry name" value="PRTases_typeI"/>
    <property type="match status" value="1"/>
</dbReference>
<evidence type="ECO:0000256" key="4">
    <source>
        <dbReference type="ARBA" id="ARBA00004669"/>
    </source>
</evidence>
<dbReference type="GO" id="GO:0004422">
    <property type="term" value="F:hypoxanthine phosphoribosyltransferase activity"/>
    <property type="evidence" value="ECO:0007669"/>
    <property type="project" value="InterPro"/>
</dbReference>
<evidence type="ECO:0000313" key="19">
    <source>
        <dbReference type="Proteomes" id="UP000051500"/>
    </source>
</evidence>
<evidence type="ECO:0000259" key="17">
    <source>
        <dbReference type="Pfam" id="PF00156"/>
    </source>
</evidence>
<name>A0A0R2KJ88_9LACO</name>
<evidence type="ECO:0000313" key="18">
    <source>
        <dbReference type="EMBL" id="KRN89259.1"/>
    </source>
</evidence>
<dbReference type="PATRIC" id="fig|1122146.4.peg.174"/>
<keyword evidence="10 16" id="KW-0479">Metal-binding</keyword>
<proteinExistence type="inferred from homology"/>
<dbReference type="GO" id="GO:0006178">
    <property type="term" value="P:guanine salvage"/>
    <property type="evidence" value="ECO:0007669"/>
    <property type="project" value="TreeGrafter"/>
</dbReference>
<comment type="subcellular location">
    <subcellularLocation>
        <location evidence="3 16">Cytoplasm</location>
    </subcellularLocation>
</comment>
<comment type="catalytic activity">
    <reaction evidence="15">
        <text>IMP + diphosphate = hypoxanthine + 5-phospho-alpha-D-ribose 1-diphosphate</text>
        <dbReference type="Rhea" id="RHEA:17973"/>
        <dbReference type="ChEBI" id="CHEBI:17368"/>
        <dbReference type="ChEBI" id="CHEBI:33019"/>
        <dbReference type="ChEBI" id="CHEBI:58017"/>
        <dbReference type="ChEBI" id="CHEBI:58053"/>
        <dbReference type="EC" id="2.4.2.8"/>
    </reaction>
    <physiologicalReaction direction="right-to-left" evidence="15">
        <dbReference type="Rhea" id="RHEA:17975"/>
    </physiologicalReaction>
</comment>
<gene>
    <name evidence="18" type="ORF">IV53_GL000172</name>
</gene>
<reference evidence="18 19" key="1">
    <citation type="journal article" date="2015" name="Genome Announc.">
        <title>Expanding the biotechnology potential of lactobacilli through comparative genomics of 213 strains and associated genera.</title>
        <authorList>
            <person name="Sun Z."/>
            <person name="Harris H.M."/>
            <person name="McCann A."/>
            <person name="Guo C."/>
            <person name="Argimon S."/>
            <person name="Zhang W."/>
            <person name="Yang X."/>
            <person name="Jeffery I.B."/>
            <person name="Cooney J.C."/>
            <person name="Kagawa T.F."/>
            <person name="Liu W."/>
            <person name="Song Y."/>
            <person name="Salvetti E."/>
            <person name="Wrobel A."/>
            <person name="Rasinkangas P."/>
            <person name="Parkhill J."/>
            <person name="Rea M.C."/>
            <person name="O'Sullivan O."/>
            <person name="Ritari J."/>
            <person name="Douillard F.P."/>
            <person name="Paul Ross R."/>
            <person name="Yang R."/>
            <person name="Briner A.E."/>
            <person name="Felis G.E."/>
            <person name="de Vos W.M."/>
            <person name="Barrangou R."/>
            <person name="Klaenhammer T.R."/>
            <person name="Caufield P.W."/>
            <person name="Cui Y."/>
            <person name="Zhang H."/>
            <person name="O'Toole P.W."/>
        </authorList>
    </citation>
    <scope>NUCLEOTIDE SEQUENCE [LARGE SCALE GENOMIC DNA]</scope>
    <source>
        <strain evidence="18 19">DSM 22408</strain>
    </source>
</reference>
<evidence type="ECO:0000256" key="15">
    <source>
        <dbReference type="ARBA" id="ARBA00049402"/>
    </source>
</evidence>
<evidence type="ECO:0000256" key="1">
    <source>
        <dbReference type="ARBA" id="ARBA00001946"/>
    </source>
</evidence>
<dbReference type="InterPro" id="IPR005904">
    <property type="entry name" value="Hxn_phspho_trans"/>
</dbReference>
<dbReference type="GO" id="GO:0006166">
    <property type="term" value="P:purine ribonucleoside salvage"/>
    <property type="evidence" value="ECO:0007669"/>
    <property type="project" value="UniProtKB-KW"/>
</dbReference>
<evidence type="ECO:0000256" key="12">
    <source>
        <dbReference type="ARBA" id="ARBA00022741"/>
    </source>
</evidence>
<protein>
    <recommendedName>
        <fullName evidence="16">Hypoxanthine phosphoribosyltransferase</fullName>
        <ecNumber evidence="16">2.4.2.8</ecNumber>
    </recommendedName>
</protein>
<keyword evidence="9 16" id="KW-0808">Transferase</keyword>
<dbReference type="InterPro" id="IPR029057">
    <property type="entry name" value="PRTase-like"/>
</dbReference>
<evidence type="ECO:0000256" key="6">
    <source>
        <dbReference type="ARBA" id="ARBA00008391"/>
    </source>
</evidence>
<evidence type="ECO:0000256" key="10">
    <source>
        <dbReference type="ARBA" id="ARBA00022723"/>
    </source>
</evidence>
<comment type="function">
    <text evidence="2">Purine salvage pathway enzyme that catalyzes the transfer of the ribosyl-5-phosphate group from 5-phospho-alpha-D-ribose 1-diphosphate (PRPP) to the N9 position of the 6-oxopurines hypoxanthine and guanine to form the corresponding ribonucleotides IMP (inosine 5'-monophosphate) and GMP (guanosine 5'-monophosphate), with the release of PPi.</text>
</comment>
<dbReference type="eggNOG" id="COG0634">
    <property type="taxonomic scope" value="Bacteria"/>
</dbReference>
<accession>A0A0R2KJ88</accession>
<dbReference type="GO" id="GO:0000287">
    <property type="term" value="F:magnesium ion binding"/>
    <property type="evidence" value="ECO:0007669"/>
    <property type="project" value="TreeGrafter"/>
</dbReference>
<evidence type="ECO:0000256" key="11">
    <source>
        <dbReference type="ARBA" id="ARBA00022726"/>
    </source>
</evidence>
<evidence type="ECO:0000256" key="7">
    <source>
        <dbReference type="ARBA" id="ARBA00022490"/>
    </source>
</evidence>
<organism evidence="18 19">
    <name type="scientific">Ligilactobacillus ceti DSM 22408</name>
    <dbReference type="NCBI Taxonomy" id="1122146"/>
    <lineage>
        <taxon>Bacteria</taxon>
        <taxon>Bacillati</taxon>
        <taxon>Bacillota</taxon>
        <taxon>Bacilli</taxon>
        <taxon>Lactobacillales</taxon>
        <taxon>Lactobacillaceae</taxon>
        <taxon>Ligilactobacillus</taxon>
    </lineage>
</organism>
<dbReference type="SUPFAM" id="SSF53271">
    <property type="entry name" value="PRTase-like"/>
    <property type="match status" value="1"/>
</dbReference>
<comment type="catalytic activity">
    <reaction evidence="14">
        <text>GMP + diphosphate = guanine + 5-phospho-alpha-D-ribose 1-diphosphate</text>
        <dbReference type="Rhea" id="RHEA:25424"/>
        <dbReference type="ChEBI" id="CHEBI:16235"/>
        <dbReference type="ChEBI" id="CHEBI:33019"/>
        <dbReference type="ChEBI" id="CHEBI:58017"/>
        <dbReference type="ChEBI" id="CHEBI:58115"/>
        <dbReference type="EC" id="2.4.2.8"/>
    </reaction>
    <physiologicalReaction direction="right-to-left" evidence="14">
        <dbReference type="Rhea" id="RHEA:25426"/>
    </physiologicalReaction>
</comment>
<dbReference type="RefSeq" id="WP_027106324.1">
    <property type="nucleotide sequence ID" value="NZ_AUHP01000001.1"/>
</dbReference>
<dbReference type="PANTHER" id="PTHR43340">
    <property type="entry name" value="HYPOXANTHINE-GUANINE PHOSPHORIBOSYLTRANSFERASE"/>
    <property type="match status" value="1"/>
</dbReference>
<evidence type="ECO:0000256" key="13">
    <source>
        <dbReference type="ARBA" id="ARBA00022842"/>
    </source>
</evidence>
<keyword evidence="7 16" id="KW-0963">Cytoplasm</keyword>
<dbReference type="GO" id="GO:0000166">
    <property type="term" value="F:nucleotide binding"/>
    <property type="evidence" value="ECO:0007669"/>
    <property type="project" value="UniProtKB-KW"/>
</dbReference>
<comment type="caution">
    <text evidence="18">The sequence shown here is derived from an EMBL/GenBank/DDBJ whole genome shotgun (WGS) entry which is preliminary data.</text>
</comment>
<dbReference type="EC" id="2.4.2.8" evidence="16"/>